<feature type="transmembrane region" description="Helical" evidence="5">
    <location>
        <begin position="120"/>
        <end position="138"/>
    </location>
</feature>
<dbReference type="InterPro" id="IPR023352">
    <property type="entry name" value="MAPEG-like_dom_sf"/>
</dbReference>
<dbReference type="PATRIC" id="fig|48936.3.peg.977"/>
<feature type="transmembrane region" description="Helical" evidence="5">
    <location>
        <begin position="74"/>
        <end position="100"/>
    </location>
</feature>
<evidence type="ECO:0000256" key="3">
    <source>
        <dbReference type="ARBA" id="ARBA00022989"/>
    </source>
</evidence>
<feature type="transmembrane region" description="Helical" evidence="5">
    <location>
        <begin position="6"/>
        <end position="26"/>
    </location>
</feature>
<organism evidence="6 7">
    <name type="scientific">Novosphingobium subterraneum</name>
    <dbReference type="NCBI Taxonomy" id="48936"/>
    <lineage>
        <taxon>Bacteria</taxon>
        <taxon>Pseudomonadati</taxon>
        <taxon>Pseudomonadota</taxon>
        <taxon>Alphaproteobacteria</taxon>
        <taxon>Sphingomonadales</taxon>
        <taxon>Sphingomonadaceae</taxon>
        <taxon>Novosphingobium</taxon>
    </lineage>
</organism>
<dbReference type="GO" id="GO:0016020">
    <property type="term" value="C:membrane"/>
    <property type="evidence" value="ECO:0007669"/>
    <property type="project" value="UniProtKB-SubCell"/>
</dbReference>
<dbReference type="InterPro" id="IPR001129">
    <property type="entry name" value="Membr-assoc_MAPEG"/>
</dbReference>
<dbReference type="Proteomes" id="UP000031338">
    <property type="component" value="Unassembled WGS sequence"/>
</dbReference>
<evidence type="ECO:0000313" key="7">
    <source>
        <dbReference type="Proteomes" id="UP000031338"/>
    </source>
</evidence>
<dbReference type="SUPFAM" id="SSF161084">
    <property type="entry name" value="MAPEG domain-like"/>
    <property type="match status" value="1"/>
</dbReference>
<proteinExistence type="predicted"/>
<reference evidence="6 7" key="1">
    <citation type="submission" date="2014-10" db="EMBL/GenBank/DDBJ databases">
        <title>Draft genome sequence of Novosphingobium subterraneum DSM 12447.</title>
        <authorList>
            <person name="Gan H.M."/>
            <person name="Gan H.Y."/>
            <person name="Savka M.A."/>
        </authorList>
    </citation>
    <scope>NUCLEOTIDE SEQUENCE [LARGE SCALE GENOMIC DNA]</scope>
    <source>
        <strain evidence="6 7">DSM 12447</strain>
    </source>
</reference>
<evidence type="ECO:0000256" key="5">
    <source>
        <dbReference type="SAM" id="Phobius"/>
    </source>
</evidence>
<name>A0A0B9AG32_9SPHN</name>
<evidence type="ECO:0000256" key="4">
    <source>
        <dbReference type="ARBA" id="ARBA00023136"/>
    </source>
</evidence>
<evidence type="ECO:0000313" key="6">
    <source>
        <dbReference type="EMBL" id="KHS48298.1"/>
    </source>
</evidence>
<dbReference type="Pfam" id="PF01124">
    <property type="entry name" value="MAPEG"/>
    <property type="match status" value="1"/>
</dbReference>
<dbReference type="STRING" id="48936.NJ75_00965"/>
<dbReference type="AlphaFoldDB" id="A0A0B9AG32"/>
<dbReference type="Gene3D" id="1.20.120.550">
    <property type="entry name" value="Membrane associated eicosanoid/glutathione metabolism-like domain"/>
    <property type="match status" value="1"/>
</dbReference>
<comment type="caution">
    <text evidence="6">The sequence shown here is derived from an EMBL/GenBank/DDBJ whole genome shotgun (WGS) entry which is preliminary data.</text>
</comment>
<keyword evidence="4 5" id="KW-0472">Membrane</keyword>
<sequence>MKIAHILQPAVALMAWTMVMWLWMYVTRIPAMNAAKLDPDSLAKDPTRTLDDLLPASVQWKAHNYNHLHEAPTLFYAVCLVIAVAGAGNGTSATVAWAYVALRVVHSLVQATVNKVMVRFILFSLSSVALMALIYHAAKIVFAA</sequence>
<accession>A0A0B9AG32</accession>
<keyword evidence="2 5" id="KW-0812">Transmembrane</keyword>
<keyword evidence="3 5" id="KW-1133">Transmembrane helix</keyword>
<protein>
    <submittedName>
        <fullName evidence="6">MAPEG family protein</fullName>
    </submittedName>
</protein>
<evidence type="ECO:0000256" key="1">
    <source>
        <dbReference type="ARBA" id="ARBA00004370"/>
    </source>
</evidence>
<evidence type="ECO:0000256" key="2">
    <source>
        <dbReference type="ARBA" id="ARBA00022692"/>
    </source>
</evidence>
<dbReference type="RefSeq" id="WP_039332019.1">
    <property type="nucleotide sequence ID" value="NZ_JBNNWK010000001.1"/>
</dbReference>
<comment type="subcellular location">
    <subcellularLocation>
        <location evidence="1">Membrane</location>
    </subcellularLocation>
</comment>
<dbReference type="EMBL" id="JRVC01000004">
    <property type="protein sequence ID" value="KHS48298.1"/>
    <property type="molecule type" value="Genomic_DNA"/>
</dbReference>
<gene>
    <name evidence="6" type="ORF">NJ75_00965</name>
</gene>
<keyword evidence="7" id="KW-1185">Reference proteome</keyword>